<dbReference type="GO" id="GO:0005737">
    <property type="term" value="C:cytoplasm"/>
    <property type="evidence" value="ECO:0007669"/>
    <property type="project" value="TreeGrafter"/>
</dbReference>
<keyword evidence="1" id="KW-0175">Coiled coil</keyword>
<reference evidence="3 4" key="1">
    <citation type="submission" date="2017-12" db="EMBL/GenBank/DDBJ databases">
        <title>Sequencing, de novo assembly and annotation of complete genome of a new Thraustochytrid species, strain FCC1311.</title>
        <authorList>
            <person name="Sedici K."/>
            <person name="Godart F."/>
            <person name="Aiese Cigliano R."/>
            <person name="Sanseverino W."/>
            <person name="Barakat M."/>
            <person name="Ortet P."/>
            <person name="Marechal E."/>
            <person name="Cagnac O."/>
            <person name="Amato A."/>
        </authorList>
    </citation>
    <scope>NUCLEOTIDE SEQUENCE [LARGE SCALE GENOMIC DNA]</scope>
</reference>
<keyword evidence="4" id="KW-1185">Reference proteome</keyword>
<dbReference type="InParanoid" id="A0A2R5G396"/>
<accession>A0A2R5G396</accession>
<feature type="region of interest" description="Disordered" evidence="2">
    <location>
        <begin position="1"/>
        <end position="23"/>
    </location>
</feature>
<feature type="coiled-coil region" evidence="1">
    <location>
        <begin position="263"/>
        <end position="607"/>
    </location>
</feature>
<dbReference type="AlphaFoldDB" id="A0A2R5G396"/>
<name>A0A2R5G396_9STRA</name>
<proteinExistence type="predicted"/>
<gene>
    <name evidence="3" type="ORF">FCC1311_017012</name>
</gene>
<dbReference type="GO" id="GO:0032982">
    <property type="term" value="C:myosin filament"/>
    <property type="evidence" value="ECO:0007669"/>
    <property type="project" value="TreeGrafter"/>
</dbReference>
<feature type="compositionally biased region" description="Pro residues" evidence="2">
    <location>
        <begin position="7"/>
        <end position="16"/>
    </location>
</feature>
<organism evidence="3 4">
    <name type="scientific">Hondaea fermentalgiana</name>
    <dbReference type="NCBI Taxonomy" id="2315210"/>
    <lineage>
        <taxon>Eukaryota</taxon>
        <taxon>Sar</taxon>
        <taxon>Stramenopiles</taxon>
        <taxon>Bigyra</taxon>
        <taxon>Labyrinthulomycetes</taxon>
        <taxon>Thraustochytrida</taxon>
        <taxon>Thraustochytriidae</taxon>
        <taxon>Hondaea</taxon>
    </lineage>
</organism>
<protein>
    <submittedName>
        <fullName evidence="3">Uncharacterized protein</fullName>
    </submittedName>
</protein>
<dbReference type="SUPFAM" id="SSF57997">
    <property type="entry name" value="Tropomyosin"/>
    <property type="match status" value="1"/>
</dbReference>
<dbReference type="GO" id="GO:0000146">
    <property type="term" value="F:microfilament motor activity"/>
    <property type="evidence" value="ECO:0007669"/>
    <property type="project" value="TreeGrafter"/>
</dbReference>
<sequence length="637" mass="70758">MTQTEGAPPPMPPRTPLTPQTKPHNVVVDDRVTLQVRREADEACARISGIHGHDANGMLHVGQFVVGASLGSAKVSFMKMPVALVQKELARLKSISKPYSLLIADSLGQVNALAAAGTPDTSSGNPYRRRSASGGYAATPTPGTVKARAHTNPQEVTPPPSHFDTEASQHARSNGQFRLGTPMTPVQENRAAFSTPKSTPGRASAPPPMMLTPATLAFASPASLPAGQDGGERPSTSSGVMQSGDVVRIQASLEKLRAQRLAFERLKADNAKKDARIRALTQQNHQLRNSLAGAQETIDAQSRLYGDLEVALERVQGLEARLEEKNADVDKIREAARSAENFLLESLDQEKKAREEERVAAVKEAELLREELHSEHDRAQSEELRVRELQSQVATLDGQLETARIALEDLRASEDDRYASSRRELETIKADRDHQRQRLAELEERNETQATSLTDTVSALSAADQRVNLLSSTIEELEENTVLLRKQLHESERKHAGVVKDLSERLKDSDQRLLRKQRDLDEARTKVSQLEQVREERTADSSDVRQELARKERQVANLEESLQRARAQHEAHERRLAESASKLETLHQRLLAEVARSANLAQSLEAERRLCRDWASQRLDLLDQFCKEEEELSRLTK</sequence>
<evidence type="ECO:0000313" key="4">
    <source>
        <dbReference type="Proteomes" id="UP000241890"/>
    </source>
</evidence>
<evidence type="ECO:0000256" key="1">
    <source>
        <dbReference type="SAM" id="Coils"/>
    </source>
</evidence>
<dbReference type="GO" id="GO:0016460">
    <property type="term" value="C:myosin II complex"/>
    <property type="evidence" value="ECO:0007669"/>
    <property type="project" value="TreeGrafter"/>
</dbReference>
<dbReference type="EMBL" id="BEYU01000012">
    <property type="protein sequence ID" value="GBG25482.1"/>
    <property type="molecule type" value="Genomic_DNA"/>
</dbReference>
<evidence type="ECO:0000313" key="3">
    <source>
        <dbReference type="EMBL" id="GBG25482.1"/>
    </source>
</evidence>
<evidence type="ECO:0000256" key="2">
    <source>
        <dbReference type="SAM" id="MobiDB-lite"/>
    </source>
</evidence>
<dbReference type="PANTHER" id="PTHR45615:SF40">
    <property type="entry name" value="MYOSIN HEAVY CHAIN, NON-MUSCLE"/>
    <property type="match status" value="1"/>
</dbReference>
<feature type="region of interest" description="Disordered" evidence="2">
    <location>
        <begin position="116"/>
        <end position="182"/>
    </location>
</feature>
<comment type="caution">
    <text evidence="3">The sequence shown here is derived from an EMBL/GenBank/DDBJ whole genome shotgun (WGS) entry which is preliminary data.</text>
</comment>
<dbReference type="Proteomes" id="UP000241890">
    <property type="component" value="Unassembled WGS sequence"/>
</dbReference>
<dbReference type="PANTHER" id="PTHR45615">
    <property type="entry name" value="MYOSIN HEAVY CHAIN, NON-MUSCLE"/>
    <property type="match status" value="1"/>
</dbReference>
<dbReference type="GO" id="GO:0051015">
    <property type="term" value="F:actin filament binding"/>
    <property type="evidence" value="ECO:0007669"/>
    <property type="project" value="TreeGrafter"/>
</dbReference>